<dbReference type="InterPro" id="IPR048020">
    <property type="entry name" value="Transpos_IS3"/>
</dbReference>
<dbReference type="SUPFAM" id="SSF53098">
    <property type="entry name" value="Ribonuclease H-like"/>
    <property type="match status" value="1"/>
</dbReference>
<dbReference type="Pfam" id="PF00665">
    <property type="entry name" value="rve"/>
    <property type="match status" value="1"/>
</dbReference>
<dbReference type="InterPro" id="IPR050900">
    <property type="entry name" value="Transposase_IS3/IS150/IS904"/>
</dbReference>
<dbReference type="PANTHER" id="PTHR46889">
    <property type="entry name" value="TRANSPOSASE INSF FOR INSERTION SEQUENCE IS3B-RELATED"/>
    <property type="match status" value="1"/>
</dbReference>
<dbReference type="PROSITE" id="PS50994">
    <property type="entry name" value="INTEGRASE"/>
    <property type="match status" value="1"/>
</dbReference>
<dbReference type="InterPro" id="IPR012337">
    <property type="entry name" value="RNaseH-like_sf"/>
</dbReference>
<evidence type="ECO:0000313" key="3">
    <source>
        <dbReference type="EMBL" id="GAF27426.1"/>
    </source>
</evidence>
<dbReference type="EMBL" id="DF238847">
    <property type="protein sequence ID" value="GAF27426.1"/>
    <property type="molecule type" value="Genomic_DNA"/>
</dbReference>
<comment type="function">
    <text evidence="1">Involved in the transposition of the insertion sequence.</text>
</comment>
<gene>
    <name evidence="3" type="ORF">MTY_2769</name>
</gene>
<dbReference type="GO" id="GO:0015074">
    <property type="term" value="P:DNA integration"/>
    <property type="evidence" value="ECO:0007669"/>
    <property type="project" value="InterPro"/>
</dbReference>
<evidence type="ECO:0000259" key="2">
    <source>
        <dbReference type="PROSITE" id="PS50994"/>
    </source>
</evidence>
<dbReference type="Pfam" id="PF13276">
    <property type="entry name" value="HTH_21"/>
    <property type="match status" value="1"/>
</dbReference>
<dbReference type="AlphaFoldDB" id="A0A061M233"/>
<dbReference type="GO" id="GO:0003676">
    <property type="term" value="F:nucleic acid binding"/>
    <property type="evidence" value="ECO:0007669"/>
    <property type="project" value="InterPro"/>
</dbReference>
<reference evidence="3" key="1">
    <citation type="journal article" date="2014" name="Gene">
        <title>Genome-guided analysis of transformation efficiency and carbon dioxide assimilation by Moorella thermoacetica Y72.</title>
        <authorList>
            <person name="Tsukahara K."/>
            <person name="Kita A."/>
            <person name="Nakashimada Y."/>
            <person name="Hoshino T."/>
            <person name="Murakami K."/>
        </authorList>
    </citation>
    <scope>NUCLEOTIDE SEQUENCE [LARGE SCALE GENOMIC DNA]</scope>
    <source>
        <strain evidence="3">Y72</strain>
    </source>
</reference>
<dbReference type="InterPro" id="IPR036397">
    <property type="entry name" value="RNaseH_sf"/>
</dbReference>
<dbReference type="Gene3D" id="3.30.420.10">
    <property type="entry name" value="Ribonuclease H-like superfamily/Ribonuclease H"/>
    <property type="match status" value="1"/>
</dbReference>
<dbReference type="NCBIfam" id="NF033516">
    <property type="entry name" value="transpos_IS3"/>
    <property type="match status" value="1"/>
</dbReference>
<protein>
    <submittedName>
        <fullName evidence="3">Transposase and inactivated derivatives</fullName>
    </submittedName>
</protein>
<dbReference type="InterPro" id="IPR001584">
    <property type="entry name" value="Integrase_cat-core"/>
</dbReference>
<organism evidence="3">
    <name type="scientific">Moorella thermoacetica Y72</name>
    <dbReference type="NCBI Taxonomy" id="1325331"/>
    <lineage>
        <taxon>Bacteria</taxon>
        <taxon>Bacillati</taxon>
        <taxon>Bacillota</taxon>
        <taxon>Clostridia</taxon>
        <taxon>Neomoorellales</taxon>
        <taxon>Neomoorellaceae</taxon>
        <taxon>Neomoorella</taxon>
    </lineage>
</organism>
<dbReference type="Proteomes" id="UP000063718">
    <property type="component" value="Unassembled WGS sequence"/>
</dbReference>
<name>A0A061M233_NEOTH</name>
<feature type="domain" description="Integrase catalytic" evidence="2">
    <location>
        <begin position="121"/>
        <end position="280"/>
    </location>
</feature>
<accession>A0A061M233</accession>
<dbReference type="PANTHER" id="PTHR46889:SF7">
    <property type="entry name" value="TRANSPOSASE FOR INSERTION SEQUENCE ELEMENT IS904"/>
    <property type="match status" value="1"/>
</dbReference>
<dbReference type="InterPro" id="IPR025948">
    <property type="entry name" value="HTH-like_dom"/>
</dbReference>
<dbReference type="Pfam" id="PF13333">
    <property type="entry name" value="rve_2"/>
    <property type="match status" value="1"/>
</dbReference>
<sequence length="291" mass="34089">MSDLTRAERVALVEWDNPEIPIMAQAELLGLNRTSLYYKPVEPSPEEVAFKRRIDEIYTQTPFYGSRRITAQLKREGYLVNRKAVQRHMREMGIAGICPGPNLSKKWQDQQIFPYLLRHLTIDHPNQVWGIDITYIRLKRGWMYLVAIIDWYSRYVVSWELDQTLEIPFVLEAVQRALHQARPEIINSDQGSQFTSPQYINLLQAAGVAISMDGRGRAHDNIFTERLWRSLKYEEVYLHEYQTPREAREGIKNYLKFYNEQRLHQSLGYCTPAQIYYQAADSQELVSISGN</sequence>
<evidence type="ECO:0000256" key="1">
    <source>
        <dbReference type="ARBA" id="ARBA00002286"/>
    </source>
</evidence>
<proteinExistence type="predicted"/>